<feature type="region of interest" description="Disordered" evidence="1">
    <location>
        <begin position="251"/>
        <end position="316"/>
    </location>
</feature>
<evidence type="ECO:0000256" key="2">
    <source>
        <dbReference type="SAM" id="Phobius"/>
    </source>
</evidence>
<proteinExistence type="predicted"/>
<dbReference type="VEuPathDB" id="FungiDB:BLGHR1_11019"/>
<keyword evidence="2" id="KW-1133">Transmembrane helix</keyword>
<organism evidence="3 4">
    <name type="scientific">Blumeria hordei</name>
    <name type="common">Barley powdery mildew</name>
    <name type="synonym">Blumeria graminis f. sp. hordei</name>
    <dbReference type="NCBI Taxonomy" id="2867405"/>
    <lineage>
        <taxon>Eukaryota</taxon>
        <taxon>Fungi</taxon>
        <taxon>Dikarya</taxon>
        <taxon>Ascomycota</taxon>
        <taxon>Pezizomycotina</taxon>
        <taxon>Leotiomycetes</taxon>
        <taxon>Erysiphales</taxon>
        <taxon>Erysiphaceae</taxon>
        <taxon>Blumeria</taxon>
    </lineage>
</organism>
<reference evidence="3 4" key="1">
    <citation type="submission" date="2017-11" db="EMBL/GenBank/DDBJ databases">
        <authorList>
            <person name="Kracher B."/>
        </authorList>
    </citation>
    <scope>NUCLEOTIDE SEQUENCE [LARGE SCALE GENOMIC DNA]</scope>
    <source>
        <strain evidence="3 4">RACE1</strain>
    </source>
</reference>
<dbReference type="EMBL" id="UNSH01000008">
    <property type="protein sequence ID" value="SZF00287.1"/>
    <property type="molecule type" value="Genomic_DNA"/>
</dbReference>
<evidence type="ECO:0000256" key="1">
    <source>
        <dbReference type="SAM" id="MobiDB-lite"/>
    </source>
</evidence>
<evidence type="ECO:0008006" key="5">
    <source>
        <dbReference type="Google" id="ProtNLM"/>
    </source>
</evidence>
<dbReference type="AlphaFoldDB" id="A0A383UK67"/>
<gene>
    <name evidence="3" type="ORF">BLGHR1_11019</name>
</gene>
<dbReference type="Proteomes" id="UP000275772">
    <property type="component" value="Unassembled WGS sequence"/>
</dbReference>
<name>A0A383UK67_BLUHO</name>
<evidence type="ECO:0000313" key="3">
    <source>
        <dbReference type="EMBL" id="SZF00287.1"/>
    </source>
</evidence>
<evidence type="ECO:0000313" key="4">
    <source>
        <dbReference type="Proteomes" id="UP000275772"/>
    </source>
</evidence>
<protein>
    <recommendedName>
        <fullName evidence="5">Cytoskeleton-associated protein</fullName>
    </recommendedName>
</protein>
<accession>A0A383UK67</accession>
<sequence>MAVQSHTRSEITILGLGVLVTCTIYFTMRQTLAAYRDSFIIPPSENKPQYITQEVEDSLKLSTLERLVDSPSWVIRDITNTIICERALHDEASLTTVLHCLTQPEYEPREKGIRALKMMINNHALGFLHNPRGYAALVKCLENCVNDYEHNEFDPDWDNWHFRDVVEKITLGFLLQMVEKYGPNRLLRHRFIECWLAKEPWGATETERITNFMTLLQSSDQKLSGLVNPIFRDFTGRKLLLKSKLVSENSDELSTNISTSDESTNADNYSEQSSDLLRRRHQNSADENMRRRHREAMVLNDGSRPLGRSDIFQRER</sequence>
<feature type="compositionally biased region" description="Polar residues" evidence="1">
    <location>
        <begin position="251"/>
        <end position="275"/>
    </location>
</feature>
<feature type="transmembrane region" description="Helical" evidence="2">
    <location>
        <begin position="12"/>
        <end position="28"/>
    </location>
</feature>
<keyword evidence="2" id="KW-0472">Membrane</keyword>
<keyword evidence="2" id="KW-0812">Transmembrane</keyword>